<keyword evidence="6" id="KW-1185">Reference proteome</keyword>
<feature type="compositionally biased region" description="Polar residues" evidence="1">
    <location>
        <begin position="54"/>
        <end position="69"/>
    </location>
</feature>
<evidence type="ECO:0000313" key="3">
    <source>
        <dbReference type="EMBL" id="ASV87279.1"/>
    </source>
</evidence>
<dbReference type="KEGG" id="och:CES85_1415"/>
<gene>
    <name evidence="3" type="ORF">CES85_1415</name>
    <name evidence="4" type="ORF">F3W84_13245</name>
</gene>
<evidence type="ECO:0000313" key="4">
    <source>
        <dbReference type="EMBL" id="KAA9367674.1"/>
    </source>
</evidence>
<reference evidence="3 5" key="1">
    <citation type="submission" date="2017-07" db="EMBL/GenBank/DDBJ databases">
        <title>Phylogenetic study on the rhizospheric bacterium Ochrobactrum sp. A44.</title>
        <authorList>
            <person name="Krzyzanowska D.M."/>
            <person name="Ossowicki A."/>
            <person name="Rajewska M."/>
            <person name="Maciag T."/>
            <person name="Kaczynski Z."/>
            <person name="Czerwicka M."/>
            <person name="Jafra S."/>
        </authorList>
    </citation>
    <scope>NUCLEOTIDE SEQUENCE [LARGE SCALE GENOMIC DNA]</scope>
    <source>
        <strain evidence="3 5">A44</strain>
    </source>
</reference>
<evidence type="ECO:0000313" key="6">
    <source>
        <dbReference type="Proteomes" id="UP000327108"/>
    </source>
</evidence>
<dbReference type="PROSITE" id="PS51257">
    <property type="entry name" value="PROKAR_LIPOPROTEIN"/>
    <property type="match status" value="1"/>
</dbReference>
<reference evidence="4 6" key="2">
    <citation type="submission" date="2019-09" db="EMBL/GenBank/DDBJ databases">
        <title>Biological control of the noxious weed angled onion (Allium triquetrum) thwarted by endophytic bacteria in Victoria, Australia.</title>
        <authorList>
            <person name="Tehranchian P."/>
            <person name="Adair R.J."/>
            <person name="Van T.H."/>
            <person name="Morrison P.D."/>
            <person name="Williams H."/>
            <person name="Lawrie A.C."/>
        </authorList>
    </citation>
    <scope>NUCLEOTIDE SEQUENCE [LARGE SCALE GENOMIC DNA]</scope>
    <source>
        <strain evidence="4 6">RPTAtOch1</strain>
    </source>
</reference>
<sequence>MTKSTRQIANIMLAATAVAFLAGCAGGPEFQGTPQEGAKRSDTYPTFGRMPKAATTQITPEEKAQLTSGLDSDRTRLAATRSSNTAMTPAQAAALRKQAQEETDATLKQIEAGAE</sequence>
<organism evidence="3 5">
    <name type="scientific">Ochrobactrum quorumnocens</name>
    <dbReference type="NCBI Taxonomy" id="271865"/>
    <lineage>
        <taxon>Bacteria</taxon>
        <taxon>Pseudomonadati</taxon>
        <taxon>Pseudomonadota</taxon>
        <taxon>Alphaproteobacteria</taxon>
        <taxon>Hyphomicrobiales</taxon>
        <taxon>Brucellaceae</taxon>
        <taxon>Brucella/Ochrobactrum group</taxon>
        <taxon>Ochrobactrum</taxon>
    </lineage>
</organism>
<evidence type="ECO:0000256" key="1">
    <source>
        <dbReference type="SAM" id="MobiDB-lite"/>
    </source>
</evidence>
<feature type="signal peptide" evidence="2">
    <location>
        <begin position="1"/>
        <end position="22"/>
    </location>
</feature>
<dbReference type="OrthoDB" id="8456909at2"/>
<dbReference type="RefSeq" id="WP_095446843.1">
    <property type="nucleotide sequence ID" value="NZ_CP022604.1"/>
</dbReference>
<name>A0A248ULZ8_9HYPH</name>
<feature type="region of interest" description="Disordered" evidence="1">
    <location>
        <begin position="27"/>
        <end position="69"/>
    </location>
</feature>
<protein>
    <recommendedName>
        <fullName evidence="7">Lipoprotein</fullName>
    </recommendedName>
</protein>
<evidence type="ECO:0000313" key="5">
    <source>
        <dbReference type="Proteomes" id="UP000215256"/>
    </source>
</evidence>
<dbReference type="Proteomes" id="UP000215256">
    <property type="component" value="Chromosome 1"/>
</dbReference>
<dbReference type="EMBL" id="VYXQ01000011">
    <property type="protein sequence ID" value="KAA9367674.1"/>
    <property type="molecule type" value="Genomic_DNA"/>
</dbReference>
<dbReference type="Proteomes" id="UP000327108">
    <property type="component" value="Unassembled WGS sequence"/>
</dbReference>
<feature type="chain" id="PRO_5044570261" description="Lipoprotein" evidence="2">
    <location>
        <begin position="23"/>
        <end position="115"/>
    </location>
</feature>
<dbReference type="AlphaFoldDB" id="A0A248ULZ8"/>
<evidence type="ECO:0008006" key="7">
    <source>
        <dbReference type="Google" id="ProtNLM"/>
    </source>
</evidence>
<dbReference type="EMBL" id="CP022604">
    <property type="protein sequence ID" value="ASV87279.1"/>
    <property type="molecule type" value="Genomic_DNA"/>
</dbReference>
<proteinExistence type="predicted"/>
<accession>A0A248ULZ8</accession>
<keyword evidence="2" id="KW-0732">Signal</keyword>
<evidence type="ECO:0000256" key="2">
    <source>
        <dbReference type="SAM" id="SignalP"/>
    </source>
</evidence>